<evidence type="ECO:0000259" key="18">
    <source>
        <dbReference type="SMART" id="SM00642"/>
    </source>
</evidence>
<keyword evidence="11" id="KW-0119">Carbohydrate metabolism</keyword>
<feature type="binding site" evidence="16">
    <location>
        <position position="324"/>
    </location>
    <ligand>
        <name>substrate</name>
    </ligand>
</feature>
<evidence type="ECO:0000256" key="2">
    <source>
        <dbReference type="ARBA" id="ARBA00001913"/>
    </source>
</evidence>
<dbReference type="SUPFAM" id="SSF51445">
    <property type="entry name" value="(Trans)glycosidases"/>
    <property type="match status" value="1"/>
</dbReference>
<comment type="cofactor">
    <cofactor evidence="2">
        <name>Ca(2+)</name>
        <dbReference type="ChEBI" id="CHEBI:29108"/>
    </cofactor>
</comment>
<name>A0A8A3PHP9_9HELO</name>
<gene>
    <name evidence="19" type="ORF">DSL72_006090</name>
</gene>
<dbReference type="InterPro" id="IPR006047">
    <property type="entry name" value="GH13_cat_dom"/>
</dbReference>
<dbReference type="SUPFAM" id="SSF51011">
    <property type="entry name" value="Glycosyl hydrolase domain"/>
    <property type="match status" value="1"/>
</dbReference>
<keyword evidence="12" id="KW-0326">Glycosidase</keyword>
<evidence type="ECO:0000256" key="3">
    <source>
        <dbReference type="ARBA" id="ARBA00008061"/>
    </source>
</evidence>
<evidence type="ECO:0000313" key="20">
    <source>
        <dbReference type="Proteomes" id="UP000672032"/>
    </source>
</evidence>
<proteinExistence type="inferred from homology"/>
<evidence type="ECO:0000256" key="6">
    <source>
        <dbReference type="ARBA" id="ARBA00022729"/>
    </source>
</evidence>
<sequence>MKAINPLRFISLACFTATIAALSAEDWRSQSIYQVVTDRFAHSDNSTTAPCDTNRYCGGTWRGIINNLDYIQIMGFTAIWISPVVQNVAGDTVDGSGYHGYWAQNIYEVNRNFGTPGDLKDLSAALHARGMYLMVDVVTNHMGYVGCGDCVDYSIYTPFNDKSYYHPFCFIDYNNATSIQVCWQGSNTVSLPDLRTEDERVRKVWRSWIKDLVANYSIDGLRSDSSQQTGASFYPGFKKAGSRLIKITIANIYIVGEVFHGDPKHVCPYQESIDGLMNYPAYYWITQAFQSVNGSMYNLVNGIATMKSTCSDTTLLASFIENHDLARFASHTNDQALAKNAIAFSMLADGIPIVYQGQEHHLSGPGVPKNREAIWLNSNGYDRNAPLYKFIALINKIRHRAIHMDTGYVKYQANAVYSDAHTIVMRKGQKGKQIVGVFGNWGQGRAHNITLTSNQTGFNPGNKVVDVLTCTVLTPGKNGSLPVKISGGEPRVFYPTDMLSGSGICEL</sequence>
<dbReference type="Gene3D" id="3.20.20.80">
    <property type="entry name" value="Glycosidases"/>
    <property type="match status" value="1"/>
</dbReference>
<feature type="disulfide bond" evidence="15">
    <location>
        <begin position="267"/>
        <end position="310"/>
    </location>
</feature>
<feature type="active site" description="Nucleophile" evidence="13">
    <location>
        <position position="224"/>
    </location>
</feature>
<comment type="catalytic activity">
    <reaction evidence="1">
        <text>Endohydrolysis of (1-&gt;4)-alpha-D-glucosidic linkages in polysaccharides containing three or more (1-&gt;4)-alpha-linked D-glucose units.</text>
        <dbReference type="EC" id="3.2.1.1"/>
    </reaction>
</comment>
<keyword evidence="9 15" id="KW-1015">Disulfide bond</keyword>
<dbReference type="GO" id="GO:0016052">
    <property type="term" value="P:carbohydrate catabolic process"/>
    <property type="evidence" value="ECO:0007669"/>
    <property type="project" value="InterPro"/>
</dbReference>
<dbReference type="FunFam" id="3.20.20.80:FF:000120">
    <property type="entry name" value="Alpha-amylase A"/>
    <property type="match status" value="1"/>
</dbReference>
<evidence type="ECO:0000256" key="7">
    <source>
        <dbReference type="ARBA" id="ARBA00022801"/>
    </source>
</evidence>
<organism evidence="19 20">
    <name type="scientific">Monilinia vaccinii-corymbosi</name>
    <dbReference type="NCBI Taxonomy" id="61207"/>
    <lineage>
        <taxon>Eukaryota</taxon>
        <taxon>Fungi</taxon>
        <taxon>Dikarya</taxon>
        <taxon>Ascomycota</taxon>
        <taxon>Pezizomycotina</taxon>
        <taxon>Leotiomycetes</taxon>
        <taxon>Helotiales</taxon>
        <taxon>Sclerotiniaceae</taxon>
        <taxon>Monilinia</taxon>
    </lineage>
</organism>
<evidence type="ECO:0000256" key="4">
    <source>
        <dbReference type="ARBA" id="ARBA00012595"/>
    </source>
</evidence>
<feature type="binding site" evidence="16">
    <location>
        <position position="141"/>
    </location>
    <ligand>
        <name>substrate</name>
    </ligand>
</feature>
<dbReference type="Gene3D" id="2.60.40.1180">
    <property type="entry name" value="Golgi alpha-mannosidase II"/>
    <property type="match status" value="1"/>
</dbReference>
<feature type="site" description="Transition state stabilizer" evidence="14">
    <location>
        <position position="324"/>
    </location>
</feature>
<keyword evidence="6 17" id="KW-0732">Signal</keyword>
<dbReference type="EMBL" id="CP063408">
    <property type="protein sequence ID" value="QSZ34496.1"/>
    <property type="molecule type" value="Genomic_DNA"/>
</dbReference>
<dbReference type="InterPro" id="IPR013777">
    <property type="entry name" value="A-amylase-like"/>
</dbReference>
<dbReference type="PANTHER" id="PTHR10357:SF215">
    <property type="entry name" value="ALPHA-AMYLASE 1"/>
    <property type="match status" value="1"/>
</dbReference>
<dbReference type="Pfam" id="PF00128">
    <property type="entry name" value="Alpha-amylase"/>
    <property type="match status" value="1"/>
</dbReference>
<keyword evidence="20" id="KW-1185">Reference proteome</keyword>
<dbReference type="Proteomes" id="UP000672032">
    <property type="component" value="Chromosome 4"/>
</dbReference>
<protein>
    <recommendedName>
        <fullName evidence="4">alpha-amylase</fullName>
        <ecNumber evidence="4">3.2.1.1</ecNumber>
    </recommendedName>
</protein>
<dbReference type="GO" id="GO:0004556">
    <property type="term" value="F:alpha-amylase activity"/>
    <property type="evidence" value="ECO:0007669"/>
    <property type="project" value="UniProtKB-EC"/>
</dbReference>
<dbReference type="GO" id="GO:0005509">
    <property type="term" value="F:calcium ion binding"/>
    <property type="evidence" value="ECO:0007669"/>
    <property type="project" value="InterPro"/>
</dbReference>
<evidence type="ECO:0000256" key="16">
    <source>
        <dbReference type="PIRSR" id="PIRSR001024-5"/>
    </source>
</evidence>
<dbReference type="PIRSF" id="PIRSF001024">
    <property type="entry name" value="Alph-amyl_fung"/>
    <property type="match status" value="1"/>
</dbReference>
<feature type="disulfide bond" evidence="15">
    <location>
        <begin position="169"/>
        <end position="182"/>
    </location>
</feature>
<feature type="binding site" evidence="16">
    <location>
        <position position="371"/>
    </location>
    <ligand>
        <name>substrate</name>
    </ligand>
</feature>
<dbReference type="InterPro" id="IPR015340">
    <property type="entry name" value="A_amylase_C_dom"/>
</dbReference>
<accession>A0A8A3PHP9</accession>
<feature type="signal peptide" evidence="17">
    <location>
        <begin position="1"/>
        <end position="24"/>
    </location>
</feature>
<evidence type="ECO:0000256" key="17">
    <source>
        <dbReference type="SAM" id="SignalP"/>
    </source>
</evidence>
<dbReference type="InterPro" id="IPR017853">
    <property type="entry name" value="GH"/>
</dbReference>
<evidence type="ECO:0000256" key="15">
    <source>
        <dbReference type="PIRSR" id="PIRSR001024-4"/>
    </source>
</evidence>
<reference evidence="19" key="1">
    <citation type="submission" date="2020-10" db="EMBL/GenBank/DDBJ databases">
        <title>Genome Sequence of Monilinia vaccinii-corymbosi Sheds Light on Mummy Berry Disease Infection of Blueberry and Mating Type.</title>
        <authorList>
            <person name="Yow A.G."/>
            <person name="Zhang Y."/>
            <person name="Bansal K."/>
            <person name="Eacker S.M."/>
            <person name="Sullivan S."/>
            <person name="Liachko I."/>
            <person name="Cubeta M.A."/>
            <person name="Rollins J.A."/>
            <person name="Ashrafi H."/>
        </authorList>
    </citation>
    <scope>NUCLEOTIDE SEQUENCE</scope>
    <source>
        <strain evidence="19">RL-1</strain>
    </source>
</reference>
<evidence type="ECO:0000256" key="10">
    <source>
        <dbReference type="ARBA" id="ARBA00023180"/>
    </source>
</evidence>
<comment type="similarity">
    <text evidence="3">Belongs to the glycosyl hydrolase 13 family.</text>
</comment>
<keyword evidence="8" id="KW-0106">Calcium</keyword>
<feature type="binding site" evidence="16">
    <location>
        <position position="102"/>
    </location>
    <ligand>
        <name>substrate</name>
    </ligand>
</feature>
<keyword evidence="10" id="KW-0325">Glycoprotein</keyword>
<dbReference type="CDD" id="cd11319">
    <property type="entry name" value="AmyAc_euk_AmyA"/>
    <property type="match status" value="1"/>
</dbReference>
<feature type="disulfide bond" evidence="15">
    <location>
        <begin position="51"/>
        <end position="57"/>
    </location>
</feature>
<keyword evidence="5" id="KW-0479">Metal-binding</keyword>
<evidence type="ECO:0000256" key="14">
    <source>
        <dbReference type="PIRSR" id="PIRSR001024-2"/>
    </source>
</evidence>
<feature type="active site" description="Proton donor" evidence="13">
    <location>
        <position position="257"/>
    </location>
</feature>
<keyword evidence="7" id="KW-0378">Hydrolase</keyword>
<evidence type="ECO:0000256" key="13">
    <source>
        <dbReference type="PIRSR" id="PIRSR001024-1"/>
    </source>
</evidence>
<dbReference type="SMART" id="SM00642">
    <property type="entry name" value="Aamy"/>
    <property type="match status" value="1"/>
</dbReference>
<dbReference type="OrthoDB" id="204980at2759"/>
<evidence type="ECO:0000256" key="5">
    <source>
        <dbReference type="ARBA" id="ARBA00022723"/>
    </source>
</evidence>
<dbReference type="InterPro" id="IPR013780">
    <property type="entry name" value="Glyco_hydro_b"/>
</dbReference>
<evidence type="ECO:0000256" key="9">
    <source>
        <dbReference type="ARBA" id="ARBA00023157"/>
    </source>
</evidence>
<feature type="chain" id="PRO_5032701233" description="alpha-amylase" evidence="17">
    <location>
        <begin position="25"/>
        <end position="507"/>
    </location>
</feature>
<feature type="binding site" evidence="16">
    <location>
        <position position="222"/>
    </location>
    <ligand>
        <name>substrate</name>
    </ligand>
</feature>
<evidence type="ECO:0000313" key="19">
    <source>
        <dbReference type="EMBL" id="QSZ34496.1"/>
    </source>
</evidence>
<feature type="disulfide bond" evidence="15">
    <location>
        <begin position="470"/>
        <end position="505"/>
    </location>
</feature>
<dbReference type="Pfam" id="PF09260">
    <property type="entry name" value="A_amylase_dom_C"/>
    <property type="match status" value="1"/>
</dbReference>
<dbReference type="PANTHER" id="PTHR10357">
    <property type="entry name" value="ALPHA-AMYLASE FAMILY MEMBER"/>
    <property type="match status" value="1"/>
</dbReference>
<dbReference type="AlphaFoldDB" id="A0A8A3PHP9"/>
<evidence type="ECO:0000256" key="12">
    <source>
        <dbReference type="ARBA" id="ARBA00023295"/>
    </source>
</evidence>
<evidence type="ECO:0000256" key="11">
    <source>
        <dbReference type="ARBA" id="ARBA00023277"/>
    </source>
</evidence>
<evidence type="ECO:0000256" key="8">
    <source>
        <dbReference type="ARBA" id="ARBA00022837"/>
    </source>
</evidence>
<feature type="binding site" evidence="16">
    <location>
        <position position="261"/>
    </location>
    <ligand>
        <name>substrate</name>
    </ligand>
</feature>
<evidence type="ECO:0000256" key="1">
    <source>
        <dbReference type="ARBA" id="ARBA00000548"/>
    </source>
</evidence>
<dbReference type="EC" id="3.2.1.1" evidence="4"/>
<feature type="domain" description="Glycosyl hydrolase family 13 catalytic" evidence="18">
    <location>
        <begin position="34"/>
        <end position="398"/>
    </location>
</feature>